<evidence type="ECO:0000313" key="7">
    <source>
        <dbReference type="EMBL" id="SQB63494.1"/>
    </source>
</evidence>
<dbReference type="GO" id="GO:0018826">
    <property type="term" value="F:methionine gamma-lyase activity"/>
    <property type="evidence" value="ECO:0007669"/>
    <property type="project" value="UniProtKB-EC"/>
</dbReference>
<dbReference type="GO" id="GO:0019346">
    <property type="term" value="P:transsulfuration"/>
    <property type="evidence" value="ECO:0007669"/>
    <property type="project" value="InterPro"/>
</dbReference>
<sequence>MSKTTIGPNWVDHPEWGFDTLQIHAGYAGDPTTGTQTVPIYATNAFHFPSAESAAARFALQELGPIYSRLGNPTNDALEARIAALEGGVGAIATGSGQAAITLTILTLASKGQNVVASNSIYGGTFNLLGHTLDRLGIEVRFVDDPRDISQWTARTDANTAAYYGELVPNPQGDVLDLEPLAQAAHAVGIPLVVDNTVPTPYLCRPIEFGADIVVHSATKYLGGHGSAMLGVVVDSGRFDYAAEKAAPRFPGFNSPDSSYHGVVYARDFGVQGSLGANLAFILKARVEGQRDLGFVASPFAVWTVGLGVDTLSLRMERHIANTRQVAEFLESQVGKGLVETVRWSSLPSSPFYALAQKYTPKGCGSLLNFDLAGGLEAGKAFINSLELLANVANIGDVRSLAVHPASTTHAQLTTAELLAQGITPGTVRLSIGIEAPRDILADIERGLAAAQQVNVA</sequence>
<dbReference type="EMBL" id="UASJ01000001">
    <property type="protein sequence ID" value="SQB63494.1"/>
    <property type="molecule type" value="Genomic_DNA"/>
</dbReference>
<comment type="cofactor">
    <cofactor evidence="1 6">
        <name>pyridoxal 5'-phosphate</name>
        <dbReference type="ChEBI" id="CHEBI:597326"/>
    </cofactor>
</comment>
<dbReference type="Gene3D" id="3.90.1150.10">
    <property type="entry name" value="Aspartate Aminotransferase, domain 1"/>
    <property type="match status" value="1"/>
</dbReference>
<evidence type="ECO:0000256" key="3">
    <source>
        <dbReference type="ARBA" id="ARBA00022679"/>
    </source>
</evidence>
<gene>
    <name evidence="7" type="primary">mdeA</name>
    <name evidence="7" type="ORF">NCTC11820_00275</name>
</gene>
<evidence type="ECO:0000256" key="4">
    <source>
        <dbReference type="ARBA" id="ARBA00022898"/>
    </source>
</evidence>
<dbReference type="InterPro" id="IPR000277">
    <property type="entry name" value="Cys/Met-Metab_PyrdxlP-dep_enz"/>
</dbReference>
<protein>
    <submittedName>
        <fullName evidence="7">Methionine gamma-lyase</fullName>
        <ecNumber evidence="7">4.4.1.11</ecNumber>
    </submittedName>
</protein>
<dbReference type="CDD" id="cd00614">
    <property type="entry name" value="CGS_like"/>
    <property type="match status" value="1"/>
</dbReference>
<dbReference type="GO" id="GO:0030170">
    <property type="term" value="F:pyridoxal phosphate binding"/>
    <property type="evidence" value="ECO:0007669"/>
    <property type="project" value="InterPro"/>
</dbReference>
<dbReference type="OMA" id="NAFQIIQ"/>
<dbReference type="AlphaFoldDB" id="A0A2X2YHB2"/>
<dbReference type="InterPro" id="IPR054542">
    <property type="entry name" value="Cys_met_metab_PP"/>
</dbReference>
<dbReference type="InterPro" id="IPR006235">
    <property type="entry name" value="OAc-hSer/O-AcSer_sulfhydrylase"/>
</dbReference>
<feature type="modified residue" description="N6-(pyridoxal phosphate)lysine" evidence="5">
    <location>
        <position position="220"/>
    </location>
</feature>
<dbReference type="PROSITE" id="PS00868">
    <property type="entry name" value="CYS_MET_METAB_PP"/>
    <property type="match status" value="1"/>
</dbReference>
<proteinExistence type="inferred from homology"/>
<evidence type="ECO:0000313" key="8">
    <source>
        <dbReference type="Proteomes" id="UP000250245"/>
    </source>
</evidence>
<dbReference type="Proteomes" id="UP000250245">
    <property type="component" value="Unassembled WGS sequence"/>
</dbReference>
<dbReference type="GO" id="GO:0004124">
    <property type="term" value="F:cysteine synthase activity"/>
    <property type="evidence" value="ECO:0007669"/>
    <property type="project" value="TreeGrafter"/>
</dbReference>
<name>A0A2X2YHB2_9ACTO</name>
<evidence type="ECO:0000256" key="5">
    <source>
        <dbReference type="PIRSR" id="PIRSR001434-2"/>
    </source>
</evidence>
<dbReference type="GeneID" id="55564574"/>
<dbReference type="GO" id="GO:0005737">
    <property type="term" value="C:cytoplasm"/>
    <property type="evidence" value="ECO:0007669"/>
    <property type="project" value="TreeGrafter"/>
</dbReference>
<keyword evidence="4 5" id="KW-0663">Pyridoxal phosphate</keyword>
<keyword evidence="3" id="KW-0808">Transferase</keyword>
<dbReference type="InterPro" id="IPR015422">
    <property type="entry name" value="PyrdxlP-dep_Trfase_small"/>
</dbReference>
<evidence type="ECO:0000256" key="1">
    <source>
        <dbReference type="ARBA" id="ARBA00001933"/>
    </source>
</evidence>
<dbReference type="InterPro" id="IPR015424">
    <property type="entry name" value="PyrdxlP-dep_Trfase"/>
</dbReference>
<dbReference type="PANTHER" id="PTHR43797">
    <property type="entry name" value="HOMOCYSTEINE/CYSTEINE SYNTHASE"/>
    <property type="match status" value="1"/>
</dbReference>
<dbReference type="RefSeq" id="WP_004008424.1">
    <property type="nucleotide sequence ID" value="NZ_CP068112.1"/>
</dbReference>
<evidence type="ECO:0000256" key="6">
    <source>
        <dbReference type="RuleBase" id="RU362118"/>
    </source>
</evidence>
<organism evidence="7 8">
    <name type="scientific">Mobiluncus curtisii</name>
    <dbReference type="NCBI Taxonomy" id="2051"/>
    <lineage>
        <taxon>Bacteria</taxon>
        <taxon>Bacillati</taxon>
        <taxon>Actinomycetota</taxon>
        <taxon>Actinomycetes</taxon>
        <taxon>Actinomycetales</taxon>
        <taxon>Actinomycetaceae</taxon>
        <taxon>Mobiluncus</taxon>
    </lineage>
</organism>
<dbReference type="Pfam" id="PF01053">
    <property type="entry name" value="Cys_Met_Meta_PP"/>
    <property type="match status" value="1"/>
</dbReference>
<dbReference type="EC" id="4.4.1.11" evidence="7"/>
<dbReference type="GO" id="GO:0071269">
    <property type="term" value="P:L-homocysteine biosynthetic process"/>
    <property type="evidence" value="ECO:0007669"/>
    <property type="project" value="TreeGrafter"/>
</dbReference>
<reference evidence="7 8" key="1">
    <citation type="submission" date="2018-06" db="EMBL/GenBank/DDBJ databases">
        <authorList>
            <consortium name="Pathogen Informatics"/>
            <person name="Doyle S."/>
        </authorList>
    </citation>
    <scope>NUCLEOTIDE SEQUENCE [LARGE SCALE GENOMIC DNA]</scope>
    <source>
        <strain evidence="7 8">NCTC11820</strain>
    </source>
</reference>
<dbReference type="FunFam" id="3.40.640.10:FF:000035">
    <property type="entry name" value="O-succinylhomoserine sulfhydrylase"/>
    <property type="match status" value="1"/>
</dbReference>
<dbReference type="NCBIfam" id="TIGR01326">
    <property type="entry name" value="OAH_OAS_sulfhy"/>
    <property type="match status" value="1"/>
</dbReference>
<comment type="similarity">
    <text evidence="2 6">Belongs to the trans-sulfuration enzymes family.</text>
</comment>
<dbReference type="SUPFAM" id="SSF53383">
    <property type="entry name" value="PLP-dependent transferases"/>
    <property type="match status" value="1"/>
</dbReference>
<dbReference type="PIRSF" id="PIRSF001434">
    <property type="entry name" value="CGS"/>
    <property type="match status" value="1"/>
</dbReference>
<keyword evidence="7" id="KW-0456">Lyase</keyword>
<dbReference type="Gene3D" id="3.40.640.10">
    <property type="entry name" value="Type I PLP-dependent aspartate aminotransferase-like (Major domain)"/>
    <property type="match status" value="1"/>
</dbReference>
<accession>A0A2X2YHB2</accession>
<dbReference type="InterPro" id="IPR015421">
    <property type="entry name" value="PyrdxlP-dep_Trfase_major"/>
</dbReference>
<dbReference type="GO" id="GO:0006535">
    <property type="term" value="P:cysteine biosynthetic process from serine"/>
    <property type="evidence" value="ECO:0007669"/>
    <property type="project" value="TreeGrafter"/>
</dbReference>
<dbReference type="GO" id="GO:0003961">
    <property type="term" value="F:O-acetylhomoserine aminocarboxypropyltransferase activity"/>
    <property type="evidence" value="ECO:0007669"/>
    <property type="project" value="TreeGrafter"/>
</dbReference>
<evidence type="ECO:0000256" key="2">
    <source>
        <dbReference type="ARBA" id="ARBA00009077"/>
    </source>
</evidence>
<dbReference type="PANTHER" id="PTHR43797:SF2">
    <property type="entry name" value="HOMOCYSTEINE_CYSTEINE SYNTHASE"/>
    <property type="match status" value="1"/>
</dbReference>